<keyword evidence="10 19" id="KW-0274">FAD</keyword>
<dbReference type="GO" id="GO:0071949">
    <property type="term" value="F:FAD binding"/>
    <property type="evidence" value="ECO:0007669"/>
    <property type="project" value="InterPro"/>
</dbReference>
<evidence type="ECO:0000256" key="15">
    <source>
        <dbReference type="ARBA" id="ARBA00023306"/>
    </source>
</evidence>
<dbReference type="AlphaFoldDB" id="A0A4Q1DB25"/>
<reference evidence="21 22" key="1">
    <citation type="submission" date="2019-01" db="EMBL/GenBank/DDBJ databases">
        <title>Filimonas sp. strain TTM-71.</title>
        <authorList>
            <person name="Chen W.-M."/>
        </authorList>
    </citation>
    <scope>NUCLEOTIDE SEQUENCE [LARGE SCALE GENOMIC DNA]</scope>
    <source>
        <strain evidence="21 22">TTM-71</strain>
    </source>
</reference>
<evidence type="ECO:0000256" key="17">
    <source>
        <dbReference type="ARBA" id="ARBA00031026"/>
    </source>
</evidence>
<keyword evidence="15 19" id="KW-0131">Cell cycle</keyword>
<sequence length="344" mass="38098">MVQENISLLGYNTFGIDVQAKHFARFSSLAELQELLEYRNARAGATVVPLPMLILGGGSNMLFTYNYNGWVFKNELKGIDLVKEDAEFYYVKVAGGENWHRFVLYCIGHGYAGLENLSLIPGCAGASPMQNIGAYGVEVKDVFESLEALDIESNTVVGFGLKDCAFGYRESVFKHQYKNRFIILNVTYRLRKQPVFNISYGAIEQELAQMGIETLSIKAISDAVIRIRSSKLPDPAQIGNAGSFFKNPTIPFALFEVLQKEYPALPHYAVADPALVKVPAGWLIEQCGWKGFRDGDAGCHAKQALVLVNYGKASGAAIYQLSEKIIDSVLQRFGITLEREVNII</sequence>
<evidence type="ECO:0000256" key="2">
    <source>
        <dbReference type="ARBA" id="ARBA00003921"/>
    </source>
</evidence>
<evidence type="ECO:0000256" key="7">
    <source>
        <dbReference type="ARBA" id="ARBA00022490"/>
    </source>
</evidence>
<keyword evidence="14 19" id="KW-0560">Oxidoreductase</keyword>
<evidence type="ECO:0000256" key="13">
    <source>
        <dbReference type="ARBA" id="ARBA00022984"/>
    </source>
</evidence>
<dbReference type="GO" id="GO:0008360">
    <property type="term" value="P:regulation of cell shape"/>
    <property type="evidence" value="ECO:0007669"/>
    <property type="project" value="UniProtKB-KW"/>
</dbReference>
<dbReference type="Pfam" id="PF01565">
    <property type="entry name" value="FAD_binding_4"/>
    <property type="match status" value="1"/>
</dbReference>
<gene>
    <name evidence="19" type="primary">murB</name>
    <name evidence="21" type="ORF">ESB13_07385</name>
</gene>
<keyword evidence="22" id="KW-1185">Reference proteome</keyword>
<evidence type="ECO:0000256" key="8">
    <source>
        <dbReference type="ARBA" id="ARBA00022618"/>
    </source>
</evidence>
<keyword evidence="11 19" id="KW-0521">NADP</keyword>
<evidence type="ECO:0000256" key="1">
    <source>
        <dbReference type="ARBA" id="ARBA00001974"/>
    </source>
</evidence>
<organism evidence="21 22">
    <name type="scientific">Filimonas effusa</name>
    <dbReference type="NCBI Taxonomy" id="2508721"/>
    <lineage>
        <taxon>Bacteria</taxon>
        <taxon>Pseudomonadati</taxon>
        <taxon>Bacteroidota</taxon>
        <taxon>Chitinophagia</taxon>
        <taxon>Chitinophagales</taxon>
        <taxon>Chitinophagaceae</taxon>
        <taxon>Filimonas</taxon>
    </lineage>
</organism>
<dbReference type="SUPFAM" id="SSF56194">
    <property type="entry name" value="Uridine diphospho-N-Acetylenolpyruvylglucosamine reductase, MurB, C-terminal domain"/>
    <property type="match status" value="1"/>
</dbReference>
<comment type="caution">
    <text evidence="21">The sequence shown here is derived from an EMBL/GenBank/DDBJ whole genome shotgun (WGS) entry which is preliminary data.</text>
</comment>
<keyword evidence="13 19" id="KW-0573">Peptidoglycan synthesis</keyword>
<keyword evidence="8 19" id="KW-0132">Cell division</keyword>
<dbReference type="HAMAP" id="MF_00037">
    <property type="entry name" value="MurB"/>
    <property type="match status" value="1"/>
</dbReference>
<feature type="domain" description="FAD-binding PCMH-type" evidence="20">
    <location>
        <begin position="16"/>
        <end position="193"/>
    </location>
</feature>
<evidence type="ECO:0000256" key="19">
    <source>
        <dbReference type="HAMAP-Rule" id="MF_00037"/>
    </source>
</evidence>
<name>A0A4Q1DB25_9BACT</name>
<dbReference type="OrthoDB" id="9804753at2"/>
<accession>A0A4Q1DB25</accession>
<comment type="similarity">
    <text evidence="19">Belongs to the MurB family.</text>
</comment>
<feature type="active site" description="Proton donor" evidence="19">
    <location>
        <position position="243"/>
    </location>
</feature>
<dbReference type="PROSITE" id="PS51387">
    <property type="entry name" value="FAD_PCMH"/>
    <property type="match status" value="1"/>
</dbReference>
<evidence type="ECO:0000256" key="6">
    <source>
        <dbReference type="ARBA" id="ARBA00015188"/>
    </source>
</evidence>
<evidence type="ECO:0000256" key="11">
    <source>
        <dbReference type="ARBA" id="ARBA00022857"/>
    </source>
</evidence>
<dbReference type="SUPFAM" id="SSF56176">
    <property type="entry name" value="FAD-binding/transporter-associated domain-like"/>
    <property type="match status" value="1"/>
</dbReference>
<dbReference type="GO" id="GO:0051301">
    <property type="term" value="P:cell division"/>
    <property type="evidence" value="ECO:0007669"/>
    <property type="project" value="UniProtKB-KW"/>
</dbReference>
<evidence type="ECO:0000313" key="21">
    <source>
        <dbReference type="EMBL" id="RXK86617.1"/>
    </source>
</evidence>
<dbReference type="GO" id="GO:0005829">
    <property type="term" value="C:cytosol"/>
    <property type="evidence" value="ECO:0007669"/>
    <property type="project" value="TreeGrafter"/>
</dbReference>
<dbReference type="GO" id="GO:0008762">
    <property type="term" value="F:UDP-N-acetylmuramate dehydrogenase activity"/>
    <property type="evidence" value="ECO:0007669"/>
    <property type="project" value="UniProtKB-UniRule"/>
</dbReference>
<protein>
    <recommendedName>
        <fullName evidence="6 19">UDP-N-acetylenolpyruvoylglucosamine reductase</fullName>
        <ecNumber evidence="5 19">1.3.1.98</ecNumber>
    </recommendedName>
    <alternativeName>
        <fullName evidence="17 19">UDP-N-acetylmuramate dehydrogenase</fullName>
    </alternativeName>
</protein>
<comment type="function">
    <text evidence="2 19">Cell wall formation.</text>
</comment>
<dbReference type="InterPro" id="IPR016169">
    <property type="entry name" value="FAD-bd_PCMH_sub2"/>
</dbReference>
<dbReference type="InterPro" id="IPR003170">
    <property type="entry name" value="MurB"/>
</dbReference>
<evidence type="ECO:0000256" key="12">
    <source>
        <dbReference type="ARBA" id="ARBA00022960"/>
    </source>
</evidence>
<dbReference type="InterPro" id="IPR036318">
    <property type="entry name" value="FAD-bd_PCMH-like_sf"/>
</dbReference>
<dbReference type="PANTHER" id="PTHR21071:SF4">
    <property type="entry name" value="UDP-N-ACETYLENOLPYRUVOYLGLUCOSAMINE REDUCTASE"/>
    <property type="match status" value="1"/>
</dbReference>
<evidence type="ECO:0000256" key="14">
    <source>
        <dbReference type="ARBA" id="ARBA00023002"/>
    </source>
</evidence>
<comment type="subcellular location">
    <subcellularLocation>
        <location evidence="3 19">Cytoplasm</location>
    </subcellularLocation>
</comment>
<dbReference type="InterPro" id="IPR016166">
    <property type="entry name" value="FAD-bd_PCMH"/>
</dbReference>
<evidence type="ECO:0000313" key="22">
    <source>
        <dbReference type="Proteomes" id="UP000290545"/>
    </source>
</evidence>
<dbReference type="PANTHER" id="PTHR21071">
    <property type="entry name" value="UDP-N-ACETYLENOLPYRUVOYLGLUCOSAMINE REDUCTASE"/>
    <property type="match status" value="1"/>
</dbReference>
<dbReference type="InterPro" id="IPR016167">
    <property type="entry name" value="FAD-bd_PCMH_sub1"/>
</dbReference>
<evidence type="ECO:0000256" key="3">
    <source>
        <dbReference type="ARBA" id="ARBA00004496"/>
    </source>
</evidence>
<evidence type="ECO:0000256" key="5">
    <source>
        <dbReference type="ARBA" id="ARBA00012518"/>
    </source>
</evidence>
<proteinExistence type="inferred from homology"/>
<dbReference type="Pfam" id="PF02873">
    <property type="entry name" value="MurB_C"/>
    <property type="match status" value="1"/>
</dbReference>
<evidence type="ECO:0000259" key="20">
    <source>
        <dbReference type="PROSITE" id="PS51387"/>
    </source>
</evidence>
<dbReference type="NCBIfam" id="NF000755">
    <property type="entry name" value="PRK00046.1"/>
    <property type="match status" value="1"/>
</dbReference>
<comment type="cofactor">
    <cofactor evidence="1 19">
        <name>FAD</name>
        <dbReference type="ChEBI" id="CHEBI:57692"/>
    </cofactor>
</comment>
<dbReference type="InterPro" id="IPR006094">
    <property type="entry name" value="Oxid_FAD_bind_N"/>
</dbReference>
<dbReference type="NCBIfam" id="TIGR00179">
    <property type="entry name" value="murB"/>
    <property type="match status" value="1"/>
</dbReference>
<evidence type="ECO:0000256" key="9">
    <source>
        <dbReference type="ARBA" id="ARBA00022630"/>
    </source>
</evidence>
<evidence type="ECO:0000256" key="16">
    <source>
        <dbReference type="ARBA" id="ARBA00023316"/>
    </source>
</evidence>
<keyword evidence="7 19" id="KW-0963">Cytoplasm</keyword>
<dbReference type="Gene3D" id="3.30.465.10">
    <property type="match status" value="1"/>
</dbReference>
<dbReference type="Gene3D" id="3.90.78.10">
    <property type="entry name" value="UDP-N-acetylenolpyruvoylglucosamine reductase, C-terminal domain"/>
    <property type="match status" value="1"/>
</dbReference>
<dbReference type="RefSeq" id="WP_129002365.1">
    <property type="nucleotide sequence ID" value="NZ_SDHZ01000001.1"/>
</dbReference>
<comment type="catalytic activity">
    <reaction evidence="18 19">
        <text>UDP-N-acetyl-alpha-D-muramate + NADP(+) = UDP-N-acetyl-3-O-(1-carboxyvinyl)-alpha-D-glucosamine + NADPH + H(+)</text>
        <dbReference type="Rhea" id="RHEA:12248"/>
        <dbReference type="ChEBI" id="CHEBI:15378"/>
        <dbReference type="ChEBI" id="CHEBI:57783"/>
        <dbReference type="ChEBI" id="CHEBI:58349"/>
        <dbReference type="ChEBI" id="CHEBI:68483"/>
        <dbReference type="ChEBI" id="CHEBI:70757"/>
        <dbReference type="EC" id="1.3.1.98"/>
    </reaction>
</comment>
<dbReference type="GO" id="GO:0071555">
    <property type="term" value="P:cell wall organization"/>
    <property type="evidence" value="ECO:0007669"/>
    <property type="project" value="UniProtKB-KW"/>
</dbReference>
<dbReference type="Proteomes" id="UP000290545">
    <property type="component" value="Unassembled WGS sequence"/>
</dbReference>
<dbReference type="InterPro" id="IPR036635">
    <property type="entry name" value="MurB_C_sf"/>
</dbReference>
<evidence type="ECO:0000256" key="10">
    <source>
        <dbReference type="ARBA" id="ARBA00022827"/>
    </source>
</evidence>
<dbReference type="InterPro" id="IPR011601">
    <property type="entry name" value="MurB_C"/>
</dbReference>
<feature type="active site" evidence="19">
    <location>
        <position position="340"/>
    </location>
</feature>
<keyword evidence="16 19" id="KW-0961">Cell wall biogenesis/degradation</keyword>
<keyword evidence="12 19" id="KW-0133">Cell shape</keyword>
<dbReference type="Gene3D" id="3.30.43.10">
    <property type="entry name" value="Uridine Diphospho-n-acetylenolpyruvylglucosamine Reductase, domain 2"/>
    <property type="match status" value="1"/>
</dbReference>
<keyword evidence="9 19" id="KW-0285">Flavoprotein</keyword>
<evidence type="ECO:0000256" key="18">
    <source>
        <dbReference type="ARBA" id="ARBA00048914"/>
    </source>
</evidence>
<dbReference type="UniPathway" id="UPA00219"/>
<dbReference type="GO" id="GO:0009252">
    <property type="term" value="P:peptidoglycan biosynthetic process"/>
    <property type="evidence" value="ECO:0007669"/>
    <property type="project" value="UniProtKB-UniRule"/>
</dbReference>
<evidence type="ECO:0000256" key="4">
    <source>
        <dbReference type="ARBA" id="ARBA00004752"/>
    </source>
</evidence>
<dbReference type="EC" id="1.3.1.98" evidence="5 19"/>
<feature type="active site" evidence="19">
    <location>
        <position position="169"/>
    </location>
</feature>
<dbReference type="EMBL" id="SDHZ01000001">
    <property type="protein sequence ID" value="RXK86617.1"/>
    <property type="molecule type" value="Genomic_DNA"/>
</dbReference>
<comment type="pathway">
    <text evidence="4 19">Cell wall biogenesis; peptidoglycan biosynthesis.</text>
</comment>